<name>A0A9X2LAV7_9PROT</name>
<dbReference type="Proteomes" id="UP001142610">
    <property type="component" value="Unassembled WGS sequence"/>
</dbReference>
<dbReference type="PANTHER" id="PTHR12126">
    <property type="entry name" value="NADH-UBIQUINONE OXIDOREDUCTASE 39 KDA SUBUNIT-RELATED"/>
    <property type="match status" value="1"/>
</dbReference>
<dbReference type="GO" id="GO:0044877">
    <property type="term" value="F:protein-containing complex binding"/>
    <property type="evidence" value="ECO:0007669"/>
    <property type="project" value="TreeGrafter"/>
</dbReference>
<evidence type="ECO:0000259" key="1">
    <source>
        <dbReference type="Pfam" id="PF01370"/>
    </source>
</evidence>
<dbReference type="AlphaFoldDB" id="A0A9X2LAV7"/>
<protein>
    <submittedName>
        <fullName evidence="2">NAD-dependent epimerase/dehydratase family protein</fullName>
    </submittedName>
</protein>
<organism evidence="2 3">
    <name type="scientific">Parvularcula maris</name>
    <dbReference type="NCBI Taxonomy" id="2965077"/>
    <lineage>
        <taxon>Bacteria</taxon>
        <taxon>Pseudomonadati</taxon>
        <taxon>Pseudomonadota</taxon>
        <taxon>Alphaproteobacteria</taxon>
        <taxon>Parvularculales</taxon>
        <taxon>Parvularculaceae</taxon>
        <taxon>Parvularcula</taxon>
    </lineage>
</organism>
<dbReference type="InterPro" id="IPR001509">
    <property type="entry name" value="Epimerase_deHydtase"/>
</dbReference>
<gene>
    <name evidence="2" type="ORF">NOG11_13190</name>
</gene>
<comment type="caution">
    <text evidence="2">The sequence shown here is derived from an EMBL/GenBank/DDBJ whole genome shotgun (WGS) entry which is preliminary data.</text>
</comment>
<proteinExistence type="predicted"/>
<reference evidence="2" key="1">
    <citation type="submission" date="2022-07" db="EMBL/GenBank/DDBJ databases">
        <title>Parvularcula maris sp. nov., an algicidal bacterium isolated from seawater.</title>
        <authorList>
            <person name="Li F."/>
        </authorList>
    </citation>
    <scope>NUCLEOTIDE SEQUENCE</scope>
    <source>
        <strain evidence="2">BGMRC 0090</strain>
    </source>
</reference>
<feature type="domain" description="NAD-dependent epimerase/dehydratase" evidence="1">
    <location>
        <begin position="18"/>
        <end position="205"/>
    </location>
</feature>
<dbReference type="RefSeq" id="WP_256620245.1">
    <property type="nucleotide sequence ID" value="NZ_JANIBC010000016.1"/>
</dbReference>
<evidence type="ECO:0000313" key="3">
    <source>
        <dbReference type="Proteomes" id="UP001142610"/>
    </source>
</evidence>
<dbReference type="Pfam" id="PF01370">
    <property type="entry name" value="Epimerase"/>
    <property type="match status" value="1"/>
</dbReference>
<dbReference type="Gene3D" id="3.40.50.720">
    <property type="entry name" value="NAD(P)-binding Rossmann-like Domain"/>
    <property type="match status" value="1"/>
</dbReference>
<dbReference type="InterPro" id="IPR036291">
    <property type="entry name" value="NAD(P)-bd_dom_sf"/>
</dbReference>
<evidence type="ECO:0000313" key="2">
    <source>
        <dbReference type="EMBL" id="MCQ8186336.1"/>
    </source>
</evidence>
<dbReference type="EMBL" id="JANIBC010000016">
    <property type="protein sequence ID" value="MCQ8186336.1"/>
    <property type="molecule type" value="Genomic_DNA"/>
</dbReference>
<dbReference type="PANTHER" id="PTHR12126:SF11">
    <property type="entry name" value="NADH DEHYDROGENASE [UBIQUINONE] 1 ALPHA SUBCOMPLEX SUBUNIT 9, MITOCHONDRIAL"/>
    <property type="match status" value="1"/>
</dbReference>
<sequence>MSVGDEDRSVGANGERWAVTGGTGLVGRAVLRCLGGSPATALYRSSPGQASADWMRGDLDDRDALSELCREADRVVHIAGLTAGSDEALHHVNVRGAENVAIAAREAGAGHFVLISSQAAREPQLSPYALSKRLGEEAVLRAAGPDMAVTIVRPPAVLGHDDEAMRPILASLGAGLLPVPSLRRWKEKRLSLVTADDLARFVVSLPKQRSSHPVEPATIASTSWSDLAEATARLSGRTVRTVPVPSPILYVVGAAAELARAAGIGAGVMSRGKVSEMLHRDWSARSPGEGRTQDLASVLAPFLCQSNVSELAEMTLRSERPHA</sequence>
<accession>A0A9X2LAV7</accession>
<dbReference type="InterPro" id="IPR051207">
    <property type="entry name" value="ComplexI_NDUFA9_subunit"/>
</dbReference>
<keyword evidence="3" id="KW-1185">Reference proteome</keyword>
<dbReference type="SUPFAM" id="SSF51735">
    <property type="entry name" value="NAD(P)-binding Rossmann-fold domains"/>
    <property type="match status" value="1"/>
</dbReference>